<evidence type="ECO:0000313" key="2">
    <source>
        <dbReference type="Proteomes" id="UP000259211"/>
    </source>
</evidence>
<dbReference type="EMBL" id="NOWI01000011">
    <property type="protein sequence ID" value="RFT42278.1"/>
    <property type="molecule type" value="Genomic_DNA"/>
</dbReference>
<comment type="caution">
    <text evidence="1">The sequence shown here is derived from an EMBL/GenBank/DDBJ whole genome shotgun (WGS) entry which is preliminary data.</text>
</comment>
<dbReference type="AlphaFoldDB" id="A0A3E2DA89"/>
<reference evidence="1 2" key="1">
    <citation type="submission" date="2017-07" db="EMBL/GenBank/DDBJ databases">
        <authorList>
            <person name="Sun Z.S."/>
            <person name="Albrecht U."/>
            <person name="Echele G."/>
            <person name="Lee C.C."/>
        </authorList>
    </citation>
    <scope>NUCLEOTIDE SEQUENCE [LARGE SCALE GENOMIC DNA]</scope>
    <source>
        <strain evidence="1 2">P16-029</strain>
    </source>
</reference>
<accession>A0A3E2DA89</accession>
<gene>
    <name evidence="1" type="ORF">CHT91_11505</name>
</gene>
<evidence type="ECO:0000313" key="1">
    <source>
        <dbReference type="EMBL" id="RFT42278.1"/>
    </source>
</evidence>
<dbReference type="RefSeq" id="WP_117189750.1">
    <property type="nucleotide sequence ID" value="NZ_JAQDJS010000016.1"/>
</dbReference>
<proteinExistence type="predicted"/>
<protein>
    <submittedName>
        <fullName evidence="1">Beta-ketoacyl synthase</fullName>
    </submittedName>
</protein>
<sequence>MVMLFNDEETVALPEGVHLEHMSVMTVRARGSKASWKVLAGDQIIGRLDRWITARGMRFYSAIAYHPTTGTPIRLEASSDMSERIELILRAWHDPESYTPHSPW</sequence>
<name>A0A3E2DA89_9ACTN</name>
<dbReference type="Proteomes" id="UP000259211">
    <property type="component" value="Unassembled WGS sequence"/>
</dbReference>
<organism evidence="1 2">
    <name type="scientific">Cutibacterium avidum</name>
    <dbReference type="NCBI Taxonomy" id="33010"/>
    <lineage>
        <taxon>Bacteria</taxon>
        <taxon>Bacillati</taxon>
        <taxon>Actinomycetota</taxon>
        <taxon>Actinomycetes</taxon>
        <taxon>Propionibacteriales</taxon>
        <taxon>Propionibacteriaceae</taxon>
        <taxon>Cutibacterium</taxon>
    </lineage>
</organism>